<dbReference type="Proteomes" id="UP000269974">
    <property type="component" value="Unassembled WGS sequence"/>
</dbReference>
<organism evidence="3 4">
    <name type="scientific">Actinobaculum suis</name>
    <dbReference type="NCBI Taxonomy" id="1657"/>
    <lineage>
        <taxon>Bacteria</taxon>
        <taxon>Bacillati</taxon>
        <taxon>Actinomycetota</taxon>
        <taxon>Actinomycetes</taxon>
        <taxon>Actinomycetales</taxon>
        <taxon>Actinomycetaceae</taxon>
        <taxon>Actinobaculum</taxon>
    </lineage>
</organism>
<feature type="transmembrane region" description="Helical" evidence="2">
    <location>
        <begin position="295"/>
        <end position="316"/>
    </location>
</feature>
<feature type="transmembrane region" description="Helical" evidence="2">
    <location>
        <begin position="328"/>
        <end position="351"/>
    </location>
</feature>
<dbReference type="Pfam" id="PF02447">
    <property type="entry name" value="GntP_permease"/>
    <property type="match status" value="1"/>
</dbReference>
<keyword evidence="2" id="KW-1133">Transmembrane helix</keyword>
<feature type="transmembrane region" description="Helical" evidence="2">
    <location>
        <begin position="27"/>
        <end position="47"/>
    </location>
</feature>
<feature type="compositionally biased region" description="Polar residues" evidence="1">
    <location>
        <begin position="466"/>
        <end position="478"/>
    </location>
</feature>
<feature type="transmembrane region" description="Helical" evidence="2">
    <location>
        <begin position="262"/>
        <end position="283"/>
    </location>
</feature>
<gene>
    <name evidence="3" type="primary">gntP</name>
    <name evidence="3" type="ORF">NCTC10327_01112</name>
</gene>
<dbReference type="PANTHER" id="PTHR30354">
    <property type="entry name" value="GNT FAMILY GLUCONATE TRANSPORTER"/>
    <property type="match status" value="1"/>
</dbReference>
<dbReference type="EMBL" id="UYIO01000001">
    <property type="protein sequence ID" value="VDG76474.1"/>
    <property type="molecule type" value="Genomic_DNA"/>
</dbReference>
<feature type="transmembrane region" description="Helical" evidence="2">
    <location>
        <begin position="174"/>
        <end position="193"/>
    </location>
</feature>
<keyword evidence="2" id="KW-0812">Transmembrane</keyword>
<keyword evidence="2" id="KW-0472">Membrane</keyword>
<dbReference type="InterPro" id="IPR003474">
    <property type="entry name" value="Glcn_transporter"/>
</dbReference>
<feature type="transmembrane region" description="Helical" evidence="2">
    <location>
        <begin position="96"/>
        <end position="122"/>
    </location>
</feature>
<feature type="transmembrane region" description="Helical" evidence="2">
    <location>
        <begin position="134"/>
        <end position="154"/>
    </location>
</feature>
<reference evidence="3 4" key="1">
    <citation type="submission" date="2018-11" db="EMBL/GenBank/DDBJ databases">
        <authorList>
            <consortium name="Pathogen Informatics"/>
        </authorList>
    </citation>
    <scope>NUCLEOTIDE SEQUENCE [LARGE SCALE GENOMIC DNA]</scope>
    <source>
        <strain evidence="3 4">NCTC10327</strain>
    </source>
</reference>
<dbReference type="PIRSF" id="PIRSF002746">
    <property type="entry name" value="Gluconate_transporter"/>
    <property type="match status" value="1"/>
</dbReference>
<name>A0A7Z9C8G2_9ACTO</name>
<feature type="transmembrane region" description="Helical" evidence="2">
    <location>
        <begin position="388"/>
        <end position="412"/>
    </location>
</feature>
<evidence type="ECO:0000256" key="2">
    <source>
        <dbReference type="SAM" id="Phobius"/>
    </source>
</evidence>
<comment type="caution">
    <text evidence="3">The sequence shown here is derived from an EMBL/GenBank/DDBJ whole genome shotgun (WGS) entry which is preliminary data.</text>
</comment>
<feature type="region of interest" description="Disordered" evidence="1">
    <location>
        <begin position="456"/>
        <end position="478"/>
    </location>
</feature>
<feature type="transmembrane region" description="Helical" evidence="2">
    <location>
        <begin position="230"/>
        <end position="250"/>
    </location>
</feature>
<evidence type="ECO:0000313" key="4">
    <source>
        <dbReference type="Proteomes" id="UP000269974"/>
    </source>
</evidence>
<evidence type="ECO:0000313" key="3">
    <source>
        <dbReference type="EMBL" id="VDG76474.1"/>
    </source>
</evidence>
<dbReference type="GO" id="GO:0015128">
    <property type="term" value="F:gluconate transmembrane transporter activity"/>
    <property type="evidence" value="ECO:0007669"/>
    <property type="project" value="InterPro"/>
</dbReference>
<evidence type="ECO:0000256" key="1">
    <source>
        <dbReference type="SAM" id="MobiDB-lite"/>
    </source>
</evidence>
<sequence>MPILWLCVGIALMLVLNIKFKWNSMLALLLAAVIVALANGLTPSAALDSITKGFGSTLGSLAIIVVFGAIIGKLMVDSGASHVLASTLIDKFGVRFIRVAVAIIGVIFGIAMFYEVAFLMLAPLVISIAREAKISWLSLAVTGVAAATVAHSIFPPQPGPVALIEAYHSDYGTVYLLGILMVICMIAVGGFLYPRLLHKWSGMTGRPVPNFMRKDEDVVIDNPPSFAVSLFVPLSPALIMIAVTICNIFVDKESTLGQWLNFFGSSQVAMAIALLLAFVLFGTRQGHDMNWNMERFNSGVSSIAGVIMIIGAGGAFKQVVLDSGVGDYIGGLMTAGSVSPYIMAWLIAVIIRLATGQGVVAAMTAAGIIVGAVTDPATGMIISTINPALLTLATACGANFLTHINDASFWLFKSILISRSRKRSLRGAGCLQPGPSPVSPMSWSARSSYKRRLIAHRKTRGVKPGSSGSELQSKVINL</sequence>
<dbReference type="PANTHER" id="PTHR30354:SF20">
    <property type="entry name" value="HIGH-AFFINITY GLUCONATE TRANSPORTER"/>
    <property type="match status" value="1"/>
</dbReference>
<feature type="transmembrane region" description="Helical" evidence="2">
    <location>
        <begin position="358"/>
        <end position="382"/>
    </location>
</feature>
<proteinExistence type="predicted"/>
<protein>
    <submittedName>
        <fullName evidence="3">GntP family gluconate:proton (H+) symporter</fullName>
    </submittedName>
</protein>
<dbReference type="AlphaFoldDB" id="A0A7Z9C8G2"/>
<dbReference type="NCBIfam" id="TIGR00791">
    <property type="entry name" value="gntP"/>
    <property type="match status" value="1"/>
</dbReference>
<feature type="transmembrane region" description="Helical" evidence="2">
    <location>
        <begin position="54"/>
        <end position="76"/>
    </location>
</feature>
<accession>A0A7Z9C8G2</accession>
<dbReference type="GO" id="GO:0005886">
    <property type="term" value="C:plasma membrane"/>
    <property type="evidence" value="ECO:0007669"/>
    <property type="project" value="TreeGrafter"/>
</dbReference>